<evidence type="ECO:0000313" key="1">
    <source>
        <dbReference type="EMBL" id="RXJ85978.1"/>
    </source>
</evidence>
<dbReference type="EMBL" id="PDJZ01000001">
    <property type="protein sequence ID" value="RXJ85978.1"/>
    <property type="molecule type" value="Genomic_DNA"/>
</dbReference>
<keyword evidence="1" id="KW-0413">Isomerase</keyword>
<dbReference type="OrthoDB" id="9809746at2"/>
<sequence length="775" mass="91959">MKIKHIIFFLITFLFTACSVKPLEPVQFEILDKEISFIKDIKPILDNRCVSCHSCYNSPCQLKLSSFEGVQRGGSKADIYANRLSADNPTRLFIDATSEKEWREKGFFSVVDFLEDSNESIMMQYLFQKQTNPLNIGEYSPETDKLSCVKNKDELAKYFDENPHKGMPYGFPALKKEEYNLLMTWLKQGTIDDTKKDEINNFEREQIKKFEEFLNNKNIKHQVTSRYIYEHLFLAHISFDEKSGNFFELIRSTTPTNEEPKIIATRFPYDKVEEPFYYRFRKIESTIVHKTHMVYKLNDKKLERYNELFIKPIWDQKPYLPPYDSKISANALRTFEQIPSSSRYQFLLDDIEYIIMTFIRGPVCKGQIALNVIQDHFWVMFMDPKYDLSLQDKYFLHDNIPNLSIPNEYGEDPSLYKTFKALDNYELAKKYHKNRALIYNQYYPNGLNIDAIWKGNKKEQNDSILTIYRHFDSASVHKGALGDIPKTLWVIDFPLLERIYYSLVAGFDIFGNTAHQLLVRTHMDRLRIEGESNFLEFLPKDSRIEYFNSWYIGWLAQYLTVYTPSNNSVDIKYETKDFKKEFVNKVLDYTNTKKDPINFIENYYKKSEIKKVYNTKQKIEESFKTLTLPNSSELIKHFNDEKSNVAFIKIELNTGENLVYSMVVNRWHNNVALLFDEKSRLDPTKDRINFVEGFIGSYPNLFMVVKQNDLNEFFNLLQNYNSSTDNKKILKYAINRANPQFWEVFDWFDKEFKKYDFLEYGLFDLNRYLSQAINE</sequence>
<reference evidence="1 2" key="1">
    <citation type="submission" date="2017-10" db="EMBL/GenBank/DDBJ databases">
        <title>Genomics of the genus Arcobacter.</title>
        <authorList>
            <person name="Perez-Cataluna A."/>
            <person name="Figueras M.J."/>
        </authorList>
    </citation>
    <scope>NUCLEOTIDE SEQUENCE [LARGE SCALE GENOMIC DNA]</scope>
    <source>
        <strain evidence="1 2">F26</strain>
    </source>
</reference>
<evidence type="ECO:0000313" key="2">
    <source>
        <dbReference type="Proteomes" id="UP000290870"/>
    </source>
</evidence>
<dbReference type="RefSeq" id="WP_128985211.1">
    <property type="nucleotide sequence ID" value="NZ_PDJZ01000001.1"/>
</dbReference>
<dbReference type="Proteomes" id="UP000290870">
    <property type="component" value="Unassembled WGS sequence"/>
</dbReference>
<dbReference type="GO" id="GO:0016853">
    <property type="term" value="F:isomerase activity"/>
    <property type="evidence" value="ECO:0007669"/>
    <property type="project" value="UniProtKB-KW"/>
</dbReference>
<dbReference type="InterPro" id="IPR010706">
    <property type="entry name" value="Fatty_acid_cis-trans_isomerase"/>
</dbReference>
<dbReference type="Pfam" id="PF06934">
    <property type="entry name" value="CTI"/>
    <property type="match status" value="1"/>
</dbReference>
<protein>
    <submittedName>
        <fullName evidence="1">Peptidylprolyl isomerase</fullName>
    </submittedName>
</protein>
<proteinExistence type="predicted"/>
<gene>
    <name evidence="1" type="ORF">CRU90_00020</name>
</gene>
<organism evidence="1 2">
    <name type="scientific">Arcobacter cloacae</name>
    <dbReference type="NCBI Taxonomy" id="1054034"/>
    <lineage>
        <taxon>Bacteria</taxon>
        <taxon>Pseudomonadati</taxon>
        <taxon>Campylobacterota</taxon>
        <taxon>Epsilonproteobacteria</taxon>
        <taxon>Campylobacterales</taxon>
        <taxon>Arcobacteraceae</taxon>
        <taxon>Arcobacter</taxon>
    </lineage>
</organism>
<name>A0A4Q0ZQW1_9BACT</name>
<dbReference type="AlphaFoldDB" id="A0A4Q0ZQW1"/>
<comment type="caution">
    <text evidence="1">The sequence shown here is derived from an EMBL/GenBank/DDBJ whole genome shotgun (WGS) entry which is preliminary data.</text>
</comment>
<dbReference type="PROSITE" id="PS51257">
    <property type="entry name" value="PROKAR_LIPOPROTEIN"/>
    <property type="match status" value="1"/>
</dbReference>
<accession>A0A4Q0ZQW1</accession>